<accession>F2IDU4</accession>
<keyword evidence="6 9" id="KW-1133">Transmembrane helix</keyword>
<feature type="transmembrane region" description="Helical" evidence="9">
    <location>
        <begin position="255"/>
        <end position="275"/>
    </location>
</feature>
<keyword evidence="5 8" id="KW-0812">Transmembrane</keyword>
<reference evidence="11" key="2">
    <citation type="submission" date="2011-02" db="EMBL/GenBank/DDBJ databases">
        <title>The complete genome of Fluviicola taffensis DSM 16823.</title>
        <authorList>
            <consortium name="US DOE Joint Genome Institute (JGI-PGF)"/>
            <person name="Lucas S."/>
            <person name="Copeland A."/>
            <person name="Lapidus A."/>
            <person name="Bruce D."/>
            <person name="Goodwin L."/>
            <person name="Pitluck S."/>
            <person name="Kyrpides N."/>
            <person name="Mavromatis K."/>
            <person name="Ivanova N."/>
            <person name="Mikhailova N."/>
            <person name="Pagani I."/>
            <person name="Chertkov O."/>
            <person name="Detter J.C."/>
            <person name="Han C."/>
            <person name="Tapia R."/>
            <person name="Land M."/>
            <person name="Hauser L."/>
            <person name="Markowitz V."/>
            <person name="Cheng J.-F."/>
            <person name="Hugenholtz P."/>
            <person name="Woyke T."/>
            <person name="Wu D."/>
            <person name="Tindall B."/>
            <person name="Pomrenke H.G."/>
            <person name="Brambilla E."/>
            <person name="Klenk H.-P."/>
            <person name="Eisen J.A."/>
        </authorList>
    </citation>
    <scope>NUCLEOTIDE SEQUENCE [LARGE SCALE GENOMIC DNA]</scope>
    <source>
        <strain evidence="11">DSM 16823 / RW262 / RW262</strain>
    </source>
</reference>
<dbReference type="EMBL" id="CP002542">
    <property type="protein sequence ID" value="AEA44486.1"/>
    <property type="molecule type" value="Genomic_DNA"/>
</dbReference>
<evidence type="ECO:0000256" key="5">
    <source>
        <dbReference type="ARBA" id="ARBA00022692"/>
    </source>
</evidence>
<evidence type="ECO:0000256" key="7">
    <source>
        <dbReference type="ARBA" id="ARBA00023136"/>
    </source>
</evidence>
<dbReference type="OrthoDB" id="9788905at2"/>
<dbReference type="Proteomes" id="UP000007463">
    <property type="component" value="Chromosome"/>
</dbReference>
<comment type="similarity">
    <text evidence="2 8">Belongs to the ABC-3 integral membrane protein family.</text>
</comment>
<proteinExistence type="inferred from homology"/>
<dbReference type="PANTHER" id="PTHR30477:SF8">
    <property type="entry name" value="METAL TRANSPORT SYSTEM MEMBRANE PROTEIN CT_070-RELATED"/>
    <property type="match status" value="1"/>
</dbReference>
<feature type="transmembrane region" description="Helical" evidence="9">
    <location>
        <begin position="144"/>
        <end position="163"/>
    </location>
</feature>
<reference evidence="10 11" key="1">
    <citation type="journal article" date="2011" name="Stand. Genomic Sci.">
        <title>Complete genome sequence of the gliding freshwater bacterium Fluviicola taffensis type strain (RW262).</title>
        <authorList>
            <person name="Woyke T."/>
            <person name="Chertkov O."/>
            <person name="Lapidus A."/>
            <person name="Nolan M."/>
            <person name="Lucas S."/>
            <person name="Del Rio T.G."/>
            <person name="Tice H."/>
            <person name="Cheng J.F."/>
            <person name="Tapia R."/>
            <person name="Han C."/>
            <person name="Goodwin L."/>
            <person name="Pitluck S."/>
            <person name="Liolios K."/>
            <person name="Pagani I."/>
            <person name="Ivanova N."/>
            <person name="Huntemann M."/>
            <person name="Mavromatis K."/>
            <person name="Mikhailova N."/>
            <person name="Pati A."/>
            <person name="Chen A."/>
            <person name="Palaniappan K."/>
            <person name="Land M."/>
            <person name="Hauser L."/>
            <person name="Brambilla E.M."/>
            <person name="Rohde M."/>
            <person name="Mwirichia R."/>
            <person name="Sikorski J."/>
            <person name="Tindall B.J."/>
            <person name="Goker M."/>
            <person name="Bristow J."/>
            <person name="Eisen J.A."/>
            <person name="Markowitz V."/>
            <person name="Hugenholtz P."/>
            <person name="Klenk H.P."/>
            <person name="Kyrpides N.C."/>
        </authorList>
    </citation>
    <scope>NUCLEOTIDE SEQUENCE [LARGE SCALE GENOMIC DNA]</scope>
    <source>
        <strain evidence="11">DSM 16823 / RW262 / RW262</strain>
    </source>
</reference>
<evidence type="ECO:0000256" key="2">
    <source>
        <dbReference type="ARBA" id="ARBA00008034"/>
    </source>
</evidence>
<sequence>MENDVLMILTACSVAIPASLLGVLLVSKSLVMVGDAISHAVLPGIVVAYLLSGSRDSFPMLIGAATTGFLTTFIIDFIRKRWKVQEDAAIGFTFTFLFALGVLMIALFAGKNSDLDQECVLYGDLETSILDQVIFDGYLYGTKAILQLLPLTIVLLFVLIVGFKGWKIWAFNPHFGSFIGIPIKFFQLTLMLLLSIHAVLSFESVGVILVVGLLVLPAATALQFSKTLKTTFYYSACIGIVSCILGVFLGKWINISISPLIVCVNGLIFIGSVILTSQSVKAKLN</sequence>
<keyword evidence="11" id="KW-1185">Reference proteome</keyword>
<feature type="transmembrane region" description="Helical" evidence="9">
    <location>
        <begin position="90"/>
        <end position="109"/>
    </location>
</feature>
<dbReference type="Pfam" id="PF00950">
    <property type="entry name" value="ABC-3"/>
    <property type="match status" value="1"/>
</dbReference>
<protein>
    <submittedName>
        <fullName evidence="10">ABC-3 protein</fullName>
    </submittedName>
</protein>
<evidence type="ECO:0000256" key="1">
    <source>
        <dbReference type="ARBA" id="ARBA00004651"/>
    </source>
</evidence>
<evidence type="ECO:0000313" key="11">
    <source>
        <dbReference type="Proteomes" id="UP000007463"/>
    </source>
</evidence>
<dbReference type="PANTHER" id="PTHR30477">
    <property type="entry name" value="ABC-TRANSPORTER METAL-BINDING PROTEIN"/>
    <property type="match status" value="1"/>
</dbReference>
<keyword evidence="7 9" id="KW-0472">Membrane</keyword>
<keyword evidence="4" id="KW-1003">Cell membrane</keyword>
<dbReference type="InterPro" id="IPR037294">
    <property type="entry name" value="ABC_BtuC-like"/>
</dbReference>
<name>F2IDU4_FLUTR</name>
<comment type="subcellular location">
    <subcellularLocation>
        <location evidence="1 8">Cell membrane</location>
        <topology evidence="1 8">Multi-pass membrane protein</topology>
    </subcellularLocation>
</comment>
<evidence type="ECO:0000313" key="10">
    <source>
        <dbReference type="EMBL" id="AEA44486.1"/>
    </source>
</evidence>
<evidence type="ECO:0000256" key="8">
    <source>
        <dbReference type="RuleBase" id="RU003943"/>
    </source>
</evidence>
<dbReference type="SUPFAM" id="SSF81345">
    <property type="entry name" value="ABC transporter involved in vitamin B12 uptake, BtuC"/>
    <property type="match status" value="1"/>
</dbReference>
<evidence type="ECO:0000256" key="6">
    <source>
        <dbReference type="ARBA" id="ARBA00022989"/>
    </source>
</evidence>
<dbReference type="GO" id="GO:0010043">
    <property type="term" value="P:response to zinc ion"/>
    <property type="evidence" value="ECO:0007669"/>
    <property type="project" value="TreeGrafter"/>
</dbReference>
<dbReference type="HOGENOM" id="CLU_028808_0_0_10"/>
<dbReference type="GO" id="GO:0055085">
    <property type="term" value="P:transmembrane transport"/>
    <property type="evidence" value="ECO:0007669"/>
    <property type="project" value="InterPro"/>
</dbReference>
<evidence type="ECO:0000256" key="4">
    <source>
        <dbReference type="ARBA" id="ARBA00022475"/>
    </source>
</evidence>
<dbReference type="KEGG" id="fte:Fluta_2501"/>
<feature type="transmembrane region" description="Helical" evidence="9">
    <location>
        <begin position="205"/>
        <end position="224"/>
    </location>
</feature>
<evidence type="ECO:0000256" key="3">
    <source>
        <dbReference type="ARBA" id="ARBA00022448"/>
    </source>
</evidence>
<feature type="transmembrane region" description="Helical" evidence="9">
    <location>
        <begin position="231"/>
        <end position="249"/>
    </location>
</feature>
<keyword evidence="3 8" id="KW-0813">Transport</keyword>
<dbReference type="eggNOG" id="COG1108">
    <property type="taxonomic scope" value="Bacteria"/>
</dbReference>
<feature type="transmembrane region" description="Helical" evidence="9">
    <location>
        <begin position="175"/>
        <end position="199"/>
    </location>
</feature>
<dbReference type="AlphaFoldDB" id="F2IDU4"/>
<dbReference type="RefSeq" id="WP_013687256.1">
    <property type="nucleotide sequence ID" value="NC_015321.1"/>
</dbReference>
<feature type="transmembrane region" description="Helical" evidence="9">
    <location>
        <begin position="6"/>
        <end position="26"/>
    </location>
</feature>
<evidence type="ECO:0000256" key="9">
    <source>
        <dbReference type="SAM" id="Phobius"/>
    </source>
</evidence>
<dbReference type="Gene3D" id="1.10.3470.10">
    <property type="entry name" value="ABC transporter involved in vitamin B12 uptake, BtuC"/>
    <property type="match status" value="1"/>
</dbReference>
<gene>
    <name evidence="10" type="ordered locus">Fluta_2501</name>
</gene>
<dbReference type="InterPro" id="IPR001626">
    <property type="entry name" value="ABC_TroCD"/>
</dbReference>
<feature type="transmembrane region" description="Helical" evidence="9">
    <location>
        <begin position="58"/>
        <end position="78"/>
    </location>
</feature>
<dbReference type="GO" id="GO:0043190">
    <property type="term" value="C:ATP-binding cassette (ABC) transporter complex"/>
    <property type="evidence" value="ECO:0007669"/>
    <property type="project" value="InterPro"/>
</dbReference>
<organism evidence="10 11">
    <name type="scientific">Fluviicola taffensis (strain DSM 16823 / NCIMB 13979 / RW262)</name>
    <dbReference type="NCBI Taxonomy" id="755732"/>
    <lineage>
        <taxon>Bacteria</taxon>
        <taxon>Pseudomonadati</taxon>
        <taxon>Bacteroidota</taxon>
        <taxon>Flavobacteriia</taxon>
        <taxon>Flavobacteriales</taxon>
        <taxon>Crocinitomicaceae</taxon>
        <taxon>Fluviicola</taxon>
    </lineage>
</organism>
<dbReference type="STRING" id="755732.Fluta_2501"/>